<dbReference type="GO" id="GO:0005524">
    <property type="term" value="F:ATP binding"/>
    <property type="evidence" value="ECO:0007669"/>
    <property type="project" value="InterPro"/>
</dbReference>
<dbReference type="PROSITE" id="PS50011">
    <property type="entry name" value="PROTEIN_KINASE_DOM"/>
    <property type="match status" value="1"/>
</dbReference>
<dbReference type="EMBL" id="PQFF01000096">
    <property type="protein sequence ID" value="RHZ82764.1"/>
    <property type="molecule type" value="Genomic_DNA"/>
</dbReference>
<evidence type="ECO:0000259" key="1">
    <source>
        <dbReference type="PROSITE" id="PS50011"/>
    </source>
</evidence>
<comment type="caution">
    <text evidence="2">The sequence shown here is derived from an EMBL/GenBank/DDBJ whole genome shotgun (WGS) entry which is preliminary data.</text>
</comment>
<dbReference type="InterPro" id="IPR051681">
    <property type="entry name" value="Ser/Thr_Kinases-Pseudokinases"/>
</dbReference>
<dbReference type="AlphaFoldDB" id="A0A397JC56"/>
<dbReference type="PANTHER" id="PTHR44329">
    <property type="entry name" value="SERINE/THREONINE-PROTEIN KINASE TNNI3K-RELATED"/>
    <property type="match status" value="1"/>
</dbReference>
<protein>
    <recommendedName>
        <fullName evidence="1">Protein kinase domain-containing protein</fullName>
    </recommendedName>
</protein>
<accession>A0A397JC56</accession>
<dbReference type="InterPro" id="IPR011009">
    <property type="entry name" value="Kinase-like_dom_sf"/>
</dbReference>
<dbReference type="Gene3D" id="3.30.200.20">
    <property type="entry name" value="Phosphorylase Kinase, domain 1"/>
    <property type="match status" value="1"/>
</dbReference>
<sequence>MINSRISNKTQRGGFGAVYKAQWNDMPENIMTIDRVTRTVAIKKLLNSQNITKEFLDEKYKQTITLDYKSGSNTICGVIPYMAPEVLSEEQTFSTASDVYIIGKIMRELTVHSIIVHMIHPNIVKGTPEIYVELMTSCWNQKDQQVKEIKMV</sequence>
<gene>
    <name evidence="2" type="ORF">Glove_103g131</name>
</gene>
<dbReference type="OrthoDB" id="2446583at2759"/>
<dbReference type="Proteomes" id="UP000266861">
    <property type="component" value="Unassembled WGS sequence"/>
</dbReference>
<feature type="domain" description="Protein kinase" evidence="1">
    <location>
        <begin position="1"/>
        <end position="152"/>
    </location>
</feature>
<name>A0A397JC56_9GLOM</name>
<proteinExistence type="predicted"/>
<dbReference type="InterPro" id="IPR000719">
    <property type="entry name" value="Prot_kinase_dom"/>
</dbReference>
<dbReference type="SUPFAM" id="SSF56112">
    <property type="entry name" value="Protein kinase-like (PK-like)"/>
    <property type="match status" value="1"/>
</dbReference>
<keyword evidence="3" id="KW-1185">Reference proteome</keyword>
<evidence type="ECO:0000313" key="3">
    <source>
        <dbReference type="Proteomes" id="UP000266861"/>
    </source>
</evidence>
<dbReference type="GO" id="GO:0004674">
    <property type="term" value="F:protein serine/threonine kinase activity"/>
    <property type="evidence" value="ECO:0007669"/>
    <property type="project" value="TreeGrafter"/>
</dbReference>
<reference evidence="2 3" key="1">
    <citation type="submission" date="2018-08" db="EMBL/GenBank/DDBJ databases">
        <title>Genome and evolution of the arbuscular mycorrhizal fungus Diversispora epigaea (formerly Glomus versiforme) and its bacterial endosymbionts.</title>
        <authorList>
            <person name="Sun X."/>
            <person name="Fei Z."/>
            <person name="Harrison M."/>
        </authorList>
    </citation>
    <scope>NUCLEOTIDE SEQUENCE [LARGE SCALE GENOMIC DNA]</scope>
    <source>
        <strain evidence="2 3">IT104</strain>
    </source>
</reference>
<evidence type="ECO:0000313" key="2">
    <source>
        <dbReference type="EMBL" id="RHZ82764.1"/>
    </source>
</evidence>
<dbReference type="Gene3D" id="1.10.510.10">
    <property type="entry name" value="Transferase(Phosphotransferase) domain 1"/>
    <property type="match status" value="1"/>
</dbReference>
<organism evidence="2 3">
    <name type="scientific">Diversispora epigaea</name>
    <dbReference type="NCBI Taxonomy" id="1348612"/>
    <lineage>
        <taxon>Eukaryota</taxon>
        <taxon>Fungi</taxon>
        <taxon>Fungi incertae sedis</taxon>
        <taxon>Mucoromycota</taxon>
        <taxon>Glomeromycotina</taxon>
        <taxon>Glomeromycetes</taxon>
        <taxon>Diversisporales</taxon>
        <taxon>Diversisporaceae</taxon>
        <taxon>Diversispora</taxon>
    </lineage>
</organism>